<reference evidence="1" key="1">
    <citation type="journal article" date="2023" name="Insect Mol. Biol.">
        <title>Genome sequencing provides insights into the evolution of gene families encoding plant cell wall-degrading enzymes in longhorned beetles.</title>
        <authorList>
            <person name="Shin N.R."/>
            <person name="Okamura Y."/>
            <person name="Kirsch R."/>
            <person name="Pauchet Y."/>
        </authorList>
    </citation>
    <scope>NUCLEOTIDE SEQUENCE</scope>
    <source>
        <strain evidence="1">MMC_N1</strain>
    </source>
</reference>
<evidence type="ECO:0000313" key="1">
    <source>
        <dbReference type="EMBL" id="KAJ8975600.1"/>
    </source>
</evidence>
<dbReference type="EMBL" id="JAPWTJ010000794">
    <property type="protein sequence ID" value="KAJ8975600.1"/>
    <property type="molecule type" value="Genomic_DNA"/>
</dbReference>
<comment type="caution">
    <text evidence="1">The sequence shown here is derived from an EMBL/GenBank/DDBJ whole genome shotgun (WGS) entry which is preliminary data.</text>
</comment>
<name>A0ABQ9JCD3_9CUCU</name>
<evidence type="ECO:0000313" key="2">
    <source>
        <dbReference type="Proteomes" id="UP001162164"/>
    </source>
</evidence>
<organism evidence="1 2">
    <name type="scientific">Molorchus minor</name>
    <dbReference type="NCBI Taxonomy" id="1323400"/>
    <lineage>
        <taxon>Eukaryota</taxon>
        <taxon>Metazoa</taxon>
        <taxon>Ecdysozoa</taxon>
        <taxon>Arthropoda</taxon>
        <taxon>Hexapoda</taxon>
        <taxon>Insecta</taxon>
        <taxon>Pterygota</taxon>
        <taxon>Neoptera</taxon>
        <taxon>Endopterygota</taxon>
        <taxon>Coleoptera</taxon>
        <taxon>Polyphaga</taxon>
        <taxon>Cucujiformia</taxon>
        <taxon>Chrysomeloidea</taxon>
        <taxon>Cerambycidae</taxon>
        <taxon>Lamiinae</taxon>
        <taxon>Monochamini</taxon>
        <taxon>Molorchus</taxon>
    </lineage>
</organism>
<dbReference type="Proteomes" id="UP001162164">
    <property type="component" value="Unassembled WGS sequence"/>
</dbReference>
<proteinExistence type="predicted"/>
<accession>A0ABQ9JCD3</accession>
<sequence length="89" mass="10463">MKTWQVGQIAPLYFTPTAPYLPHHLYTVSNETFPTSWILFLPITAPWQQKYIQIKPFLNLVLRYLLAYINIKCRTALPDHCATSRTAYY</sequence>
<keyword evidence="2" id="KW-1185">Reference proteome</keyword>
<gene>
    <name evidence="1" type="ORF">NQ317_004441</name>
</gene>
<protein>
    <submittedName>
        <fullName evidence="1">Uncharacterized protein</fullName>
    </submittedName>
</protein>